<keyword evidence="2" id="KW-1185">Reference proteome</keyword>
<dbReference type="Proteomes" id="UP000018769">
    <property type="component" value="Chromosome I"/>
</dbReference>
<accession>V6DHQ9</accession>
<proteinExistence type="predicted"/>
<evidence type="ECO:0000313" key="1">
    <source>
        <dbReference type="EMBL" id="CDK31090.1"/>
    </source>
</evidence>
<dbReference type="KEGG" id="dpb:BABL1_gene_805"/>
<dbReference type="AlphaFoldDB" id="V6DHQ9"/>
<dbReference type="RefSeq" id="WP_023793112.1">
    <property type="nucleotide sequence ID" value="NC_023003.1"/>
</dbReference>
<sequence>MNKLNFILSVFYLFMFSSFVYSKNLNKLIDISYNCSNLSDELICSFDSNATLMFYKEQILKDKNMKEITFFIPLGLLSNNTDKVLSSLNKLDNNYNIKLERTSKPIEGIKIIFTYNFKDIHLDYGKLNGGSKLFFRFRKKNMLNLINQKINTFRWYAFNDIDLFNKTLFSYT</sequence>
<gene>
    <name evidence="1" type="ORF">BABL1_gene_805</name>
</gene>
<organism evidence="1 2">
    <name type="scientific">Candidatus Babela massiliensis</name>
    <dbReference type="NCBI Taxonomy" id="673862"/>
    <lineage>
        <taxon>Bacteria</taxon>
        <taxon>Candidatus Babelota</taxon>
        <taxon>Candidatus Babeliae</taxon>
        <taxon>Candidatus Babeliales</taxon>
        <taxon>Candidatus Babeliaceae</taxon>
        <taxon>Candidatus Babela</taxon>
    </lineage>
</organism>
<name>V6DHQ9_9BACT</name>
<evidence type="ECO:0000313" key="2">
    <source>
        <dbReference type="Proteomes" id="UP000018769"/>
    </source>
</evidence>
<dbReference type="EMBL" id="HG793133">
    <property type="protein sequence ID" value="CDK31090.1"/>
    <property type="molecule type" value="Genomic_DNA"/>
</dbReference>
<reference evidence="1 2" key="1">
    <citation type="journal article" date="2015" name="Biol. Direct">
        <title>Babela massiliensis, a representative of a widespread bacterial phylum with unusual adaptations to parasitism in amoebae.</title>
        <authorList>
            <person name="Pagnier I."/>
            <person name="Yutin N."/>
            <person name="Croce O."/>
            <person name="Makarova K.S."/>
            <person name="Wolf Y.I."/>
            <person name="Benamar S."/>
            <person name="Raoult D."/>
            <person name="Koonin E.V."/>
            <person name="La Scola B."/>
        </authorList>
    </citation>
    <scope>NUCLEOTIDE SEQUENCE [LARGE SCALE GENOMIC DNA]</scope>
    <source>
        <strain evidence="2">BABL1</strain>
    </source>
</reference>
<dbReference type="HOGENOM" id="CLU_1552451_0_0_7"/>
<dbReference type="STRING" id="673862.BABL1_gene_805"/>
<protein>
    <submittedName>
        <fullName evidence="1">Uncharacterized protein</fullName>
    </submittedName>
</protein>